<gene>
    <name evidence="6" type="ORF">GPA25_05035</name>
</gene>
<dbReference type="Pfam" id="PF13426">
    <property type="entry name" value="PAS_9"/>
    <property type="match status" value="1"/>
</dbReference>
<dbReference type="InterPro" id="IPR001633">
    <property type="entry name" value="EAL_dom"/>
</dbReference>
<dbReference type="EMBL" id="WTVQ01000006">
    <property type="protein sequence ID" value="NMG74116.1"/>
    <property type="molecule type" value="Genomic_DNA"/>
</dbReference>
<evidence type="ECO:0000259" key="2">
    <source>
        <dbReference type="PROSITE" id="PS50112"/>
    </source>
</evidence>
<dbReference type="SUPFAM" id="SSF55073">
    <property type="entry name" value="Nucleotide cyclase"/>
    <property type="match status" value="1"/>
</dbReference>
<keyword evidence="1" id="KW-0472">Membrane</keyword>
<dbReference type="PROSITE" id="PS50887">
    <property type="entry name" value="GGDEF"/>
    <property type="match status" value="1"/>
</dbReference>
<dbReference type="PROSITE" id="PS50113">
    <property type="entry name" value="PAC"/>
    <property type="match status" value="2"/>
</dbReference>
<evidence type="ECO:0000256" key="1">
    <source>
        <dbReference type="SAM" id="Phobius"/>
    </source>
</evidence>
<feature type="domain" description="PAC" evidence="3">
    <location>
        <begin position="457"/>
        <end position="512"/>
    </location>
</feature>
<dbReference type="SMART" id="SM00086">
    <property type="entry name" value="PAC"/>
    <property type="match status" value="2"/>
</dbReference>
<dbReference type="Pfam" id="PF08447">
    <property type="entry name" value="PAS_3"/>
    <property type="match status" value="1"/>
</dbReference>
<dbReference type="SMART" id="SM00091">
    <property type="entry name" value="PAS"/>
    <property type="match status" value="2"/>
</dbReference>
<dbReference type="InterPro" id="IPR000160">
    <property type="entry name" value="GGDEF_dom"/>
</dbReference>
<dbReference type="Pfam" id="PF00990">
    <property type="entry name" value="GGDEF"/>
    <property type="match status" value="1"/>
</dbReference>
<dbReference type="Gene3D" id="3.30.450.20">
    <property type="entry name" value="PAS domain"/>
    <property type="match status" value="2"/>
</dbReference>
<dbReference type="InterPro" id="IPR035919">
    <property type="entry name" value="EAL_sf"/>
</dbReference>
<dbReference type="CDD" id="cd01949">
    <property type="entry name" value="GGDEF"/>
    <property type="match status" value="1"/>
</dbReference>
<dbReference type="InterPro" id="IPR000014">
    <property type="entry name" value="PAS"/>
</dbReference>
<dbReference type="InterPro" id="IPR000700">
    <property type="entry name" value="PAS-assoc_C"/>
</dbReference>
<dbReference type="NCBIfam" id="TIGR00254">
    <property type="entry name" value="GGDEF"/>
    <property type="match status" value="1"/>
</dbReference>
<dbReference type="InterPro" id="IPR013655">
    <property type="entry name" value="PAS_fold_3"/>
</dbReference>
<dbReference type="InterPro" id="IPR043128">
    <property type="entry name" value="Rev_trsase/Diguanyl_cyclase"/>
</dbReference>
<dbReference type="InterPro" id="IPR001610">
    <property type="entry name" value="PAC"/>
</dbReference>
<feature type="domain" description="PAS" evidence="2">
    <location>
        <begin position="509"/>
        <end position="554"/>
    </location>
</feature>
<dbReference type="Proteomes" id="UP000648984">
    <property type="component" value="Unassembled WGS sequence"/>
</dbReference>
<comment type="caution">
    <text evidence="6">The sequence shown here is derived from an EMBL/GenBank/DDBJ whole genome shotgun (WGS) entry which is preliminary data.</text>
</comment>
<dbReference type="Gene3D" id="3.40.190.10">
    <property type="entry name" value="Periplasmic binding protein-like II"/>
    <property type="match status" value="2"/>
</dbReference>
<feature type="domain" description="PAC" evidence="3">
    <location>
        <begin position="582"/>
        <end position="634"/>
    </location>
</feature>
<evidence type="ECO:0000259" key="3">
    <source>
        <dbReference type="PROSITE" id="PS50113"/>
    </source>
</evidence>
<dbReference type="SMART" id="SM00052">
    <property type="entry name" value="EAL"/>
    <property type="match status" value="1"/>
</dbReference>
<dbReference type="NCBIfam" id="TIGR00229">
    <property type="entry name" value="sensory_box"/>
    <property type="match status" value="2"/>
</dbReference>
<dbReference type="Pfam" id="PF00563">
    <property type="entry name" value="EAL"/>
    <property type="match status" value="1"/>
</dbReference>
<dbReference type="PROSITE" id="PS50883">
    <property type="entry name" value="EAL"/>
    <property type="match status" value="1"/>
</dbReference>
<accession>A0ABX1Q9L5</accession>
<dbReference type="PANTHER" id="PTHR44757">
    <property type="entry name" value="DIGUANYLATE CYCLASE DGCP"/>
    <property type="match status" value="1"/>
</dbReference>
<feature type="domain" description="GGDEF" evidence="5">
    <location>
        <begin position="666"/>
        <end position="805"/>
    </location>
</feature>
<keyword evidence="1" id="KW-0812">Transmembrane</keyword>
<feature type="domain" description="EAL" evidence="4">
    <location>
        <begin position="814"/>
        <end position="1066"/>
    </location>
</feature>
<dbReference type="Gene3D" id="3.20.20.450">
    <property type="entry name" value="EAL domain"/>
    <property type="match status" value="1"/>
</dbReference>
<protein>
    <submittedName>
        <fullName evidence="6">EAL domain-containing protein</fullName>
    </submittedName>
</protein>
<dbReference type="Gene3D" id="3.30.70.270">
    <property type="match status" value="1"/>
</dbReference>
<evidence type="ECO:0000313" key="7">
    <source>
        <dbReference type="Proteomes" id="UP000648984"/>
    </source>
</evidence>
<dbReference type="InterPro" id="IPR052155">
    <property type="entry name" value="Biofilm_reg_signaling"/>
</dbReference>
<dbReference type="InterPro" id="IPR029787">
    <property type="entry name" value="Nucleotide_cyclase"/>
</dbReference>
<dbReference type="Gene3D" id="2.10.70.100">
    <property type="match status" value="1"/>
</dbReference>
<keyword evidence="1" id="KW-1133">Transmembrane helix</keyword>
<organism evidence="6 7">
    <name type="scientific">Aromatoleum diolicum</name>
    <dbReference type="NCBI Taxonomy" id="75796"/>
    <lineage>
        <taxon>Bacteria</taxon>
        <taxon>Pseudomonadati</taxon>
        <taxon>Pseudomonadota</taxon>
        <taxon>Betaproteobacteria</taxon>
        <taxon>Rhodocyclales</taxon>
        <taxon>Rhodocyclaceae</taxon>
        <taxon>Aromatoleum</taxon>
    </lineage>
</organism>
<dbReference type="CDD" id="cd01948">
    <property type="entry name" value="EAL"/>
    <property type="match status" value="1"/>
</dbReference>
<dbReference type="SUPFAM" id="SSF55785">
    <property type="entry name" value="PYP-like sensor domain (PAS domain)"/>
    <property type="match status" value="2"/>
</dbReference>
<dbReference type="InterPro" id="IPR035965">
    <property type="entry name" value="PAS-like_dom_sf"/>
</dbReference>
<evidence type="ECO:0000259" key="5">
    <source>
        <dbReference type="PROSITE" id="PS50887"/>
    </source>
</evidence>
<dbReference type="PROSITE" id="PS50112">
    <property type="entry name" value="PAS"/>
    <property type="match status" value="1"/>
</dbReference>
<reference evidence="6 7" key="1">
    <citation type="submission" date="2019-12" db="EMBL/GenBank/DDBJ databases">
        <title>Comparative genomics gives insights into the taxonomy of the Azoarcus-Aromatoleum group and reveals separate origins of nif in the plant-associated Azoarcus and non-plant-associated Aromatoleum sub-groups.</title>
        <authorList>
            <person name="Lafos M."/>
            <person name="Maluk M."/>
            <person name="Batista M."/>
            <person name="Junghare M."/>
            <person name="Carmona M."/>
            <person name="Faoro H."/>
            <person name="Cruz L.M."/>
            <person name="Battistoni F."/>
            <person name="De Souza E."/>
            <person name="Pedrosa F."/>
            <person name="Chen W.-M."/>
            <person name="Poole P.S."/>
            <person name="Dixon R.A."/>
            <person name="James E.K."/>
        </authorList>
    </citation>
    <scope>NUCLEOTIDE SEQUENCE [LARGE SCALE GENOMIC DNA]</scope>
    <source>
        <strain evidence="6 7">22Lin</strain>
    </source>
</reference>
<dbReference type="Pfam" id="PF12974">
    <property type="entry name" value="Phosphonate-bd"/>
    <property type="match status" value="1"/>
</dbReference>
<feature type="transmembrane region" description="Helical" evidence="1">
    <location>
        <begin position="352"/>
        <end position="373"/>
    </location>
</feature>
<dbReference type="SUPFAM" id="SSF141868">
    <property type="entry name" value="EAL domain-like"/>
    <property type="match status" value="1"/>
</dbReference>
<dbReference type="CDD" id="cd00130">
    <property type="entry name" value="PAS"/>
    <property type="match status" value="2"/>
</dbReference>
<dbReference type="PANTHER" id="PTHR44757:SF2">
    <property type="entry name" value="BIOFILM ARCHITECTURE MAINTENANCE PROTEIN MBAA"/>
    <property type="match status" value="1"/>
</dbReference>
<name>A0ABX1Q9L5_9RHOO</name>
<evidence type="ECO:0000313" key="6">
    <source>
        <dbReference type="EMBL" id="NMG74116.1"/>
    </source>
</evidence>
<sequence>MSPNQTMTRYAMPIDTGVRAIWRALHAWVLLVIMACMLASASGIAHAESRQPTRISDPSADKPTQLAVLSFRALQETRERWNTLIDYLNHAVDGASFELQVHHTDGLSAALERGEVDFVLTNPAHYVQMTYGHGLSSPLATLVNKEEGVAVGAFGGVIFTRSERKDLNTVRDLRDTLIATASRSALGAYQMQAFELSQAGIDLPGDARILETGQPQDLAVAAVLDGRADVGFVRSGVIEALIRQEKLDASQVKLIGAKTQPGFPFPVSTRLYPEWPVAAMPHVPHDLARRVTAALLALPHDGEIATALGISGFTIPGDYRPIDELLRQQRLPPYDKPPDFTLHDVWERWKHFAIALLVAGFAVVVYSAIRLAITNRRLSLAQRESEQLAANLARAQSVAQIGSWHLNMVNGSLTWSDETYRLFGVPPGTRLELGDFLALVHPDDRPSVEKAWQAAEQGAAYNITHRILTGGKIIWLQERADLSFGQDGKPLAAIGTVQDVTARKLAEEEVRKLTLAVEQSPESIFITDTQGRIEYANASLVRNTGYAREEVLGRDPSLFKSGKTAASTFRDMWSTLRKGEIWQGEIVNRRKDGSDLVEYSTIAPVREADGTISHFLAIQQDITERKQAAARIHHLAFYDALTDLPNRSLLIDRLSQVLASRQHHGYRDALLLFNIDRFKVVNDAQGSLVGDQLLKAVGARLQELVRDGDTVARMAADEFAILLSVVDRTPEAASRHALHVAEKIQTALNAPFQTEGETIRVTASIGIALFPEGDDDTPSEILRRANTALHRAKDGGGNQPAFFEASMGDSAAESFRIERELRVAVQNHELRLYLQPQFNALGERVGAEALVRWQHPARGLIPPGAFIPVAEESDLIVELGVWVMTEACRLIAAATCAGLPLTLSVNLSPRHFRQKNFVAWLRDLLDKSGTPPSQLTLEITEGLIIDNVSDIVAKMNELSKIGVHFSIDDFGTGYSSLAYLKRLPIDELKIDKTFVQDAPHDPSDAALIETILAVARHLQLKVVAEGVETEEQAAFLNSRGEVIHQGYLFGRPEPAEDWIARWITISALSV</sequence>
<keyword evidence="7" id="KW-1185">Reference proteome</keyword>
<proteinExistence type="predicted"/>
<dbReference type="SMART" id="SM00267">
    <property type="entry name" value="GGDEF"/>
    <property type="match status" value="1"/>
</dbReference>
<evidence type="ECO:0000259" key="4">
    <source>
        <dbReference type="PROSITE" id="PS50883"/>
    </source>
</evidence>
<dbReference type="SUPFAM" id="SSF53850">
    <property type="entry name" value="Periplasmic binding protein-like II"/>
    <property type="match status" value="1"/>
</dbReference>